<evidence type="ECO:0000313" key="2">
    <source>
        <dbReference type="EMBL" id="KIX08075.1"/>
    </source>
</evidence>
<evidence type="ECO:0000256" key="1">
    <source>
        <dbReference type="SAM" id="MobiDB-lite"/>
    </source>
</evidence>
<dbReference type="AlphaFoldDB" id="A0A0D2JFM4"/>
<dbReference type="GeneID" id="25290801"/>
<feature type="compositionally biased region" description="Basic and acidic residues" evidence="1">
    <location>
        <begin position="28"/>
        <end position="39"/>
    </location>
</feature>
<evidence type="ECO:0000313" key="3">
    <source>
        <dbReference type="Proteomes" id="UP000053617"/>
    </source>
</evidence>
<dbReference type="EMBL" id="KN847476">
    <property type="protein sequence ID" value="KIX08075.1"/>
    <property type="molecule type" value="Genomic_DNA"/>
</dbReference>
<keyword evidence="3" id="KW-1185">Reference proteome</keyword>
<dbReference type="Proteomes" id="UP000053617">
    <property type="component" value="Unassembled WGS sequence"/>
</dbReference>
<reference evidence="2 3" key="1">
    <citation type="submission" date="2015-01" db="EMBL/GenBank/DDBJ databases">
        <title>The Genome Sequence of Rhinocladiella mackenzie CBS 650.93.</title>
        <authorList>
            <consortium name="The Broad Institute Genomics Platform"/>
            <person name="Cuomo C."/>
            <person name="de Hoog S."/>
            <person name="Gorbushina A."/>
            <person name="Stielow B."/>
            <person name="Teixiera M."/>
            <person name="Abouelleil A."/>
            <person name="Chapman S.B."/>
            <person name="Priest M."/>
            <person name="Young S.K."/>
            <person name="Wortman J."/>
            <person name="Nusbaum C."/>
            <person name="Birren B."/>
        </authorList>
    </citation>
    <scope>NUCLEOTIDE SEQUENCE [LARGE SCALE GENOMIC DNA]</scope>
    <source>
        <strain evidence="2 3">CBS 650.93</strain>
    </source>
</reference>
<gene>
    <name evidence="2" type="ORF">Z518_02730</name>
</gene>
<accession>A0A0D2JFM4</accession>
<feature type="compositionally biased region" description="Basic and acidic residues" evidence="1">
    <location>
        <begin position="61"/>
        <end position="72"/>
    </location>
</feature>
<dbReference type="OrthoDB" id="4156372at2759"/>
<dbReference type="VEuPathDB" id="FungiDB:Z518_02730"/>
<name>A0A0D2JFM4_9EURO</name>
<dbReference type="HOGENOM" id="CLU_115531_0_0_1"/>
<feature type="region of interest" description="Disordered" evidence="1">
    <location>
        <begin position="61"/>
        <end position="173"/>
    </location>
</feature>
<proteinExistence type="predicted"/>
<dbReference type="RefSeq" id="XP_013275211.1">
    <property type="nucleotide sequence ID" value="XM_013419757.1"/>
</dbReference>
<feature type="region of interest" description="Disordered" evidence="1">
    <location>
        <begin position="1"/>
        <end position="48"/>
    </location>
</feature>
<organism evidence="2 3">
    <name type="scientific">Rhinocladiella mackenziei CBS 650.93</name>
    <dbReference type="NCBI Taxonomy" id="1442369"/>
    <lineage>
        <taxon>Eukaryota</taxon>
        <taxon>Fungi</taxon>
        <taxon>Dikarya</taxon>
        <taxon>Ascomycota</taxon>
        <taxon>Pezizomycotina</taxon>
        <taxon>Eurotiomycetes</taxon>
        <taxon>Chaetothyriomycetidae</taxon>
        <taxon>Chaetothyriales</taxon>
        <taxon>Herpotrichiellaceae</taxon>
        <taxon>Rhinocladiella</taxon>
    </lineage>
</organism>
<sequence>MTRRNSNTLTDYPEQPENTDTSPSASRRSTDPNLHERRNSRLGQVMDSIRHALAQEQEKLFGERKAAHHDHQYNPAAGERLAKLRDQDQAQRKRVEEEMLWESEAKDSTSPAVEARQESELNENGMGAESHQGRRDSWGWPGLGTYAEPPKDPAQTRRKSSTKSGSGRVAAMEPKMEAAAFEAIDNAAESETYGWPGLGDLPAPRK</sequence>
<feature type="compositionally biased region" description="Basic and acidic residues" evidence="1">
    <location>
        <begin position="80"/>
        <end position="107"/>
    </location>
</feature>
<protein>
    <submittedName>
        <fullName evidence="2">Uncharacterized protein</fullName>
    </submittedName>
</protein>
<feature type="compositionally biased region" description="Polar residues" evidence="1">
    <location>
        <begin position="1"/>
        <end position="27"/>
    </location>
</feature>